<dbReference type="AlphaFoldDB" id="A0A812QW91"/>
<feature type="non-terminal residue" evidence="1">
    <location>
        <position position="1"/>
    </location>
</feature>
<dbReference type="OrthoDB" id="413123at2759"/>
<comment type="caution">
    <text evidence="1">The sequence shown here is derived from an EMBL/GenBank/DDBJ whole genome shotgun (WGS) entry which is preliminary data.</text>
</comment>
<accession>A0A812QW91</accession>
<evidence type="ECO:0000313" key="2">
    <source>
        <dbReference type="Proteomes" id="UP000649617"/>
    </source>
</evidence>
<proteinExistence type="predicted"/>
<reference evidence="1" key="1">
    <citation type="submission" date="2021-02" db="EMBL/GenBank/DDBJ databases">
        <authorList>
            <person name="Dougan E. K."/>
            <person name="Rhodes N."/>
            <person name="Thang M."/>
            <person name="Chan C."/>
        </authorList>
    </citation>
    <scope>NUCLEOTIDE SEQUENCE</scope>
</reference>
<protein>
    <submittedName>
        <fullName evidence="1">Uncharacterized protein</fullName>
    </submittedName>
</protein>
<sequence length="77" mass="8207">MDTGGCSVESTNVTETDGDLEFESTTAELFAMTPDPAAGTVDVRTLHSGVQNAIDAELTNRGLIPIRGDIDENHTRE</sequence>
<dbReference type="EMBL" id="CAJNIZ010018061">
    <property type="protein sequence ID" value="CAE7406060.1"/>
    <property type="molecule type" value="Genomic_DNA"/>
</dbReference>
<organism evidence="1 2">
    <name type="scientific">Symbiodinium pilosum</name>
    <name type="common">Dinoflagellate</name>
    <dbReference type="NCBI Taxonomy" id="2952"/>
    <lineage>
        <taxon>Eukaryota</taxon>
        <taxon>Sar</taxon>
        <taxon>Alveolata</taxon>
        <taxon>Dinophyceae</taxon>
        <taxon>Suessiales</taxon>
        <taxon>Symbiodiniaceae</taxon>
        <taxon>Symbiodinium</taxon>
    </lineage>
</organism>
<keyword evidence="2" id="KW-1185">Reference proteome</keyword>
<dbReference type="Proteomes" id="UP000649617">
    <property type="component" value="Unassembled WGS sequence"/>
</dbReference>
<evidence type="ECO:0000313" key="1">
    <source>
        <dbReference type="EMBL" id="CAE7406060.1"/>
    </source>
</evidence>
<name>A0A812QW91_SYMPI</name>
<gene>
    <name evidence="1" type="ORF">SPIL2461_LOCUS10021</name>
</gene>